<sequence>MKKGRKVMTKRIDIIDSGCCSRGSPPPPTLTTENTTSGSGVRHRPDPASASLLFRHLAQRRVHLSLTDLHPIKTDPVAVSWERSASQHDCVGGRVLGVSSWDADGYQVVPTGAGATKGVHFRKAGSISLYSVPLRLMRSLYSSITSCNTGPLLLLPVSWSGSNDRKMLYIL</sequence>
<evidence type="ECO:0000313" key="2">
    <source>
        <dbReference type="EMBL" id="CAD7434682.1"/>
    </source>
</evidence>
<proteinExistence type="predicted"/>
<protein>
    <submittedName>
        <fullName evidence="2">Uncharacterized protein</fullName>
    </submittedName>
</protein>
<name>A0A7R9EIK8_9NEOP</name>
<accession>A0A7R9EIK8</accession>
<gene>
    <name evidence="2" type="ORF">TMSB3V08_LOCUS11332</name>
</gene>
<feature type="region of interest" description="Disordered" evidence="1">
    <location>
        <begin position="19"/>
        <end position="44"/>
    </location>
</feature>
<dbReference type="AlphaFoldDB" id="A0A7R9EIK8"/>
<dbReference type="EMBL" id="OB798042">
    <property type="protein sequence ID" value="CAD7434682.1"/>
    <property type="molecule type" value="Genomic_DNA"/>
</dbReference>
<reference evidence="2" key="1">
    <citation type="submission" date="2020-11" db="EMBL/GenBank/DDBJ databases">
        <authorList>
            <person name="Tran Van P."/>
        </authorList>
    </citation>
    <scope>NUCLEOTIDE SEQUENCE</scope>
</reference>
<organism evidence="2">
    <name type="scientific">Timema monikensis</name>
    <dbReference type="NCBI Taxonomy" id="170555"/>
    <lineage>
        <taxon>Eukaryota</taxon>
        <taxon>Metazoa</taxon>
        <taxon>Ecdysozoa</taxon>
        <taxon>Arthropoda</taxon>
        <taxon>Hexapoda</taxon>
        <taxon>Insecta</taxon>
        <taxon>Pterygota</taxon>
        <taxon>Neoptera</taxon>
        <taxon>Polyneoptera</taxon>
        <taxon>Phasmatodea</taxon>
        <taxon>Timematodea</taxon>
        <taxon>Timematoidea</taxon>
        <taxon>Timematidae</taxon>
        <taxon>Timema</taxon>
    </lineage>
</organism>
<evidence type="ECO:0000256" key="1">
    <source>
        <dbReference type="SAM" id="MobiDB-lite"/>
    </source>
</evidence>